<keyword evidence="2" id="KW-1185">Reference proteome</keyword>
<comment type="caution">
    <text evidence="1">The sequence shown here is derived from an EMBL/GenBank/DDBJ whole genome shotgun (WGS) entry which is preliminary data.</text>
</comment>
<evidence type="ECO:0000313" key="1">
    <source>
        <dbReference type="EMBL" id="TDS08916.1"/>
    </source>
</evidence>
<organism evidence="1 2">
    <name type="scientific">Sphingobacterium paludis</name>
    <dbReference type="NCBI Taxonomy" id="1476465"/>
    <lineage>
        <taxon>Bacteria</taxon>
        <taxon>Pseudomonadati</taxon>
        <taxon>Bacteroidota</taxon>
        <taxon>Sphingobacteriia</taxon>
        <taxon>Sphingobacteriales</taxon>
        <taxon>Sphingobacteriaceae</taxon>
        <taxon>Sphingobacterium</taxon>
    </lineage>
</organism>
<gene>
    <name evidence="1" type="ORF">B0I21_11145</name>
</gene>
<dbReference type="AlphaFoldDB" id="A0A4R7CTG5"/>
<dbReference type="EMBL" id="SNZV01000011">
    <property type="protein sequence ID" value="TDS08916.1"/>
    <property type="molecule type" value="Genomic_DNA"/>
</dbReference>
<accession>A0A4R7CTG5</accession>
<dbReference type="OrthoDB" id="707745at2"/>
<sequence>MIAYWDEVETEDAEIMKFKNVNCKDCDLADEYWQLFSAFFTRKQRLLDSVKNVYYAHIDASDLQKGKDAFLEMEDIKNNVLKNEMLDQQIQAKIKQFKSSPVSTFFLFYQLFNHREFKNTKTVIKLW</sequence>
<name>A0A4R7CTG5_9SPHI</name>
<reference evidence="1 2" key="1">
    <citation type="submission" date="2019-03" db="EMBL/GenBank/DDBJ databases">
        <title>Genomic Encyclopedia of Type Strains, Phase III (KMG-III): the genomes of soil and plant-associated and newly described type strains.</title>
        <authorList>
            <person name="Whitman W."/>
        </authorList>
    </citation>
    <scope>NUCLEOTIDE SEQUENCE [LARGE SCALE GENOMIC DNA]</scope>
    <source>
        <strain evidence="1 2">CGMCC 1.12801</strain>
    </source>
</reference>
<protein>
    <submittedName>
        <fullName evidence="1">Uncharacterized protein</fullName>
    </submittedName>
</protein>
<evidence type="ECO:0000313" key="2">
    <source>
        <dbReference type="Proteomes" id="UP000294752"/>
    </source>
</evidence>
<dbReference type="Proteomes" id="UP000294752">
    <property type="component" value="Unassembled WGS sequence"/>
</dbReference>
<dbReference type="RefSeq" id="WP_133641878.1">
    <property type="nucleotide sequence ID" value="NZ_SNZV01000011.1"/>
</dbReference>
<proteinExistence type="predicted"/>